<accession>A0A124BS79</accession>
<organism evidence="1 2">
    <name type="scientific">Deinococcus grandis</name>
    <dbReference type="NCBI Taxonomy" id="57498"/>
    <lineage>
        <taxon>Bacteria</taxon>
        <taxon>Thermotogati</taxon>
        <taxon>Deinococcota</taxon>
        <taxon>Deinococci</taxon>
        <taxon>Deinococcales</taxon>
        <taxon>Deinococcaceae</taxon>
        <taxon>Deinococcus</taxon>
    </lineage>
</organism>
<dbReference type="EMBL" id="BCMS01000003">
    <property type="protein sequence ID" value="GAQ23520.1"/>
    <property type="molecule type" value="Genomic_DNA"/>
</dbReference>
<evidence type="ECO:0000313" key="1">
    <source>
        <dbReference type="EMBL" id="GAQ23520.1"/>
    </source>
</evidence>
<dbReference type="SUPFAM" id="SSF160246">
    <property type="entry name" value="EspE N-terminal domain-like"/>
    <property type="match status" value="1"/>
</dbReference>
<name>A0A124BS79_9DEIO</name>
<dbReference type="Proteomes" id="UP000056209">
    <property type="component" value="Unassembled WGS sequence"/>
</dbReference>
<dbReference type="OrthoDB" id="70951at2"/>
<dbReference type="InterPro" id="IPR037257">
    <property type="entry name" value="T2SS_E_N_sf"/>
</dbReference>
<reference evidence="2" key="1">
    <citation type="submission" date="2015-11" db="EMBL/GenBank/DDBJ databases">
        <title>Draft Genome Sequence of the Radioresistant Bacterium Deinococcus grandis, Isolated from Freshwater Fish in Japan.</title>
        <authorList>
            <person name="Satoh K."/>
            <person name="Onodera T."/>
            <person name="Omoso K."/>
            <person name="Takeda-Yano K."/>
            <person name="Katayama T."/>
            <person name="Oono Y."/>
            <person name="Narumi I."/>
        </authorList>
    </citation>
    <scope>NUCLEOTIDE SEQUENCE [LARGE SCALE GENOMIC DNA]</scope>
    <source>
        <strain evidence="2">ATCC 43672</strain>
    </source>
</reference>
<protein>
    <submittedName>
        <fullName evidence="1">Uncharacterized protein</fullName>
    </submittedName>
</protein>
<gene>
    <name evidence="1" type="ORF">DEIGR_310039</name>
</gene>
<evidence type="ECO:0000313" key="2">
    <source>
        <dbReference type="Proteomes" id="UP000056209"/>
    </source>
</evidence>
<keyword evidence="2" id="KW-1185">Reference proteome</keyword>
<dbReference type="RefSeq" id="WP_058979474.1">
    <property type="nucleotide sequence ID" value="NZ_BCMS01000003.1"/>
</dbReference>
<dbReference type="AlphaFoldDB" id="A0A124BS79"/>
<comment type="caution">
    <text evidence="1">The sequence shown here is derived from an EMBL/GenBank/DDBJ whole genome shotgun (WGS) entry which is preliminary data.</text>
</comment>
<proteinExistence type="predicted"/>
<sequence length="279" mass="30735">MQTLDQYARTGLIPAPVLASTAAELKDGGSVLNALHRHLGAQTDTVWAQLAQRSNRTFVPHPAAAGPIDARLLPLHLALDHLVLPRVRAFTTIHLLSPDPLARVTDFASLRAHFNPLVPGGQATLRIDLAPPATFRELFTLVYPDARAHWRDVEDAAALAALLPRSAWENYRPNPEEEADARAAMLGLPYIDPTTYPPTPGVLRDHPVVPFTTRRLYPHSTENGHLLVLGTLMHNDELPALQHKVQTLEDALLQPMKLCLTSPRQLARLLRTLSEVHPA</sequence>